<dbReference type="InterPro" id="IPR003591">
    <property type="entry name" value="Leu-rich_rpt_typical-subtyp"/>
</dbReference>
<feature type="signal peptide" evidence="14">
    <location>
        <begin position="1"/>
        <end position="28"/>
    </location>
</feature>
<name>A0ABY9BML7_VITVI</name>
<evidence type="ECO:0000259" key="15">
    <source>
        <dbReference type="PROSITE" id="PS50011"/>
    </source>
</evidence>
<feature type="transmembrane region" description="Helical" evidence="13">
    <location>
        <begin position="606"/>
        <end position="628"/>
    </location>
</feature>
<comment type="subcellular location">
    <subcellularLocation>
        <location evidence="1">Membrane</location>
        <topology evidence="1">Single-pass membrane protein</topology>
    </subcellularLocation>
</comment>
<dbReference type="PROSITE" id="PS50011">
    <property type="entry name" value="PROTEIN_KINASE_DOM"/>
    <property type="match status" value="1"/>
</dbReference>
<keyword evidence="9 13" id="KW-1133">Transmembrane helix</keyword>
<evidence type="ECO:0000256" key="4">
    <source>
        <dbReference type="ARBA" id="ARBA00022692"/>
    </source>
</evidence>
<dbReference type="SUPFAM" id="SSF56112">
    <property type="entry name" value="Protein kinase-like (PK-like)"/>
    <property type="match status" value="1"/>
</dbReference>
<keyword evidence="11" id="KW-0325">Glycoprotein</keyword>
<keyword evidence="6 12" id="KW-0547">Nucleotide-binding</keyword>
<dbReference type="Gene3D" id="3.80.10.10">
    <property type="entry name" value="Ribonuclease Inhibitor"/>
    <property type="match status" value="5"/>
</dbReference>
<dbReference type="Pfam" id="PF00560">
    <property type="entry name" value="LRR_1"/>
    <property type="match status" value="5"/>
</dbReference>
<dbReference type="InterPro" id="IPR050647">
    <property type="entry name" value="Plant_LRR-RLKs"/>
</dbReference>
<dbReference type="InterPro" id="IPR011009">
    <property type="entry name" value="Kinase-like_dom_sf"/>
</dbReference>
<evidence type="ECO:0000256" key="9">
    <source>
        <dbReference type="ARBA" id="ARBA00022989"/>
    </source>
</evidence>
<dbReference type="Pfam" id="PF23598">
    <property type="entry name" value="LRR_14"/>
    <property type="match status" value="1"/>
</dbReference>
<dbReference type="PROSITE" id="PS00108">
    <property type="entry name" value="PROTEIN_KINASE_ST"/>
    <property type="match status" value="1"/>
</dbReference>
<proteinExistence type="predicted"/>
<dbReference type="InterPro" id="IPR000719">
    <property type="entry name" value="Prot_kinase_dom"/>
</dbReference>
<evidence type="ECO:0000256" key="14">
    <source>
        <dbReference type="SAM" id="SignalP"/>
    </source>
</evidence>
<dbReference type="PROSITE" id="PS51450">
    <property type="entry name" value="LRR"/>
    <property type="match status" value="1"/>
</dbReference>
<keyword evidence="7" id="KW-0418">Kinase</keyword>
<dbReference type="Gene3D" id="1.10.510.10">
    <property type="entry name" value="Transferase(Phosphotransferase) domain 1"/>
    <property type="match status" value="1"/>
</dbReference>
<dbReference type="InterPro" id="IPR001611">
    <property type="entry name" value="Leu-rich_rpt"/>
</dbReference>
<keyword evidence="3" id="KW-0808">Transferase</keyword>
<dbReference type="Gene3D" id="3.30.200.20">
    <property type="entry name" value="Phosphorylase Kinase, domain 1"/>
    <property type="match status" value="1"/>
</dbReference>
<keyword evidence="17" id="KW-1185">Reference proteome</keyword>
<dbReference type="SUPFAM" id="SSF52058">
    <property type="entry name" value="L domain-like"/>
    <property type="match status" value="2"/>
</dbReference>
<protein>
    <recommendedName>
        <fullName evidence="15">Protein kinase domain-containing protein</fullName>
    </recommendedName>
</protein>
<organism evidence="16 17">
    <name type="scientific">Vitis vinifera</name>
    <name type="common">Grape</name>
    <dbReference type="NCBI Taxonomy" id="29760"/>
    <lineage>
        <taxon>Eukaryota</taxon>
        <taxon>Viridiplantae</taxon>
        <taxon>Streptophyta</taxon>
        <taxon>Embryophyta</taxon>
        <taxon>Tracheophyta</taxon>
        <taxon>Spermatophyta</taxon>
        <taxon>Magnoliopsida</taxon>
        <taxon>eudicotyledons</taxon>
        <taxon>Gunneridae</taxon>
        <taxon>Pentapetalae</taxon>
        <taxon>rosids</taxon>
        <taxon>Vitales</taxon>
        <taxon>Vitaceae</taxon>
        <taxon>Viteae</taxon>
        <taxon>Vitis</taxon>
    </lineage>
</organism>
<feature type="binding site" evidence="12">
    <location>
        <position position="691"/>
    </location>
    <ligand>
        <name>ATP</name>
        <dbReference type="ChEBI" id="CHEBI:30616"/>
    </ligand>
</feature>
<keyword evidence="5" id="KW-0677">Repeat</keyword>
<keyword evidence="10 13" id="KW-0472">Membrane</keyword>
<dbReference type="SMART" id="SM00369">
    <property type="entry name" value="LRR_TYP"/>
    <property type="match status" value="4"/>
</dbReference>
<dbReference type="Proteomes" id="UP001227230">
    <property type="component" value="Chromosome 3"/>
</dbReference>
<evidence type="ECO:0000256" key="5">
    <source>
        <dbReference type="ARBA" id="ARBA00022737"/>
    </source>
</evidence>
<dbReference type="PROSITE" id="PS00107">
    <property type="entry name" value="PROTEIN_KINASE_ATP"/>
    <property type="match status" value="1"/>
</dbReference>
<dbReference type="InterPro" id="IPR032675">
    <property type="entry name" value="LRR_dom_sf"/>
</dbReference>
<evidence type="ECO:0000313" key="16">
    <source>
        <dbReference type="EMBL" id="WJZ84195.1"/>
    </source>
</evidence>
<sequence length="975" mass="107321">MSARHLYRPPPLLVLLLFIFSVILPSQSDELQILLKFKSALEKSNTSVFDTWTQGNSVRNFTGIVCNSNGFVTEILLPEQQLEGVLPFDSICELKSLEKIDLGANVLHGGIGEGLKNCSQLQYLDLGVNFFTGTVPELSSLSGLKFLNLNCSGFSGSFPWKSLENLTNLEFLSLGDNQFERSSFPLEILKLDKLYWLYLTNSSLEGQVPEGIGNLTQLQNLELSDNYLHGEIPVGIGKLSKLWQLELYDNRFSGKFPEGFGNLTNLVNFDASNNSLEGDLSELRFLTKLASLQLFENQFSGEVPQEFGEFKYLEEFSLYTNNLTGPLPQKLGSWGDLTFIDVSENFLTGAIPPEMCKQGKLGALTVLKNKFTGEIPANYANCLPLKRLRVNNNFLSGIVPAGIWSLPNLSLIDFRVNHFHGPVTSDIGNAKSLAQLFLADNEFSGELPEEISKASLLVVIDLSSNKFSGKIPATIGELKALNSLNLQENKFSGPIPESLGSCVSLDDVNLSGNSLSGEIPESLGTLSTLNSLNLSNNQLSGEIPSSLSSLRLSLLDLTNNKLSGRVPESLSAYNGSFSGNPDLCSETITHFRSCSSNPGLSGDLRRVISCFVAVAAVMLICTACFIIVKIRSKDHDRLIKSDSWDLKSYRSLSFSESEIINSIKQDNLIGKGASGNVYKVVLGNGTELAVKHMWKSASGDRRACRSTTAMLGKRNRRPSEYEAEVATLSSVRHMNVVKLYCSITSEDSDLLVYEYLRNGSLWDRLHTCQKMEMDWDVRYDIAVGAGRGLEYLHHGCDRTVIHRDVKSSNILLDVDLKPRIADFGLAKMLHGAAGGDTTHVIAGTHGYIAPEYAYTCKVTEKSDVYSFGVVLMELVTGKRPIEPEFGENKDIVYWVYNNMKSREDAVGLVDSAISEAFKEDAVKVLQISIHCTAKIPVLRPSMRMVVQMLEDFKPCKLTNIVVSKGGEGSAPSLEF</sequence>
<feature type="domain" description="Protein kinase" evidence="15">
    <location>
        <begin position="663"/>
        <end position="953"/>
    </location>
</feature>
<accession>A0ABY9BML7</accession>
<dbReference type="Pfam" id="PF00069">
    <property type="entry name" value="Pkinase"/>
    <property type="match status" value="1"/>
</dbReference>
<gene>
    <name evidence="16" type="ORF">VitviT2T_003810</name>
</gene>
<keyword evidence="4 13" id="KW-0812">Transmembrane</keyword>
<dbReference type="SMART" id="SM00220">
    <property type="entry name" value="S_TKc"/>
    <property type="match status" value="1"/>
</dbReference>
<evidence type="ECO:0000313" key="17">
    <source>
        <dbReference type="Proteomes" id="UP001227230"/>
    </source>
</evidence>
<evidence type="ECO:0000256" key="2">
    <source>
        <dbReference type="ARBA" id="ARBA00022614"/>
    </source>
</evidence>
<reference evidence="16 17" key="1">
    <citation type="journal article" date="2023" name="Hortic Res">
        <title>The complete reference genome for grapevine (Vitis vinifera L.) genetics and breeding.</title>
        <authorList>
            <person name="Shi X."/>
            <person name="Cao S."/>
            <person name="Wang X."/>
            <person name="Huang S."/>
            <person name="Wang Y."/>
            <person name="Liu Z."/>
            <person name="Liu W."/>
            <person name="Leng X."/>
            <person name="Peng Y."/>
            <person name="Wang N."/>
            <person name="Wang Y."/>
            <person name="Ma Z."/>
            <person name="Xu X."/>
            <person name="Zhang F."/>
            <person name="Xue H."/>
            <person name="Zhong H."/>
            <person name="Wang Y."/>
            <person name="Zhang K."/>
            <person name="Velt A."/>
            <person name="Avia K."/>
            <person name="Holtgrawe D."/>
            <person name="Grimplet J."/>
            <person name="Matus J.T."/>
            <person name="Ware D."/>
            <person name="Wu X."/>
            <person name="Wang H."/>
            <person name="Liu C."/>
            <person name="Fang Y."/>
            <person name="Rustenholz C."/>
            <person name="Cheng Z."/>
            <person name="Xiao H."/>
            <person name="Zhou Y."/>
        </authorList>
    </citation>
    <scope>NUCLEOTIDE SEQUENCE [LARGE SCALE GENOMIC DNA]</scope>
    <source>
        <strain evidence="17">cv. Pinot noir / PN40024</strain>
        <tissue evidence="16">Leaf</tissue>
    </source>
</reference>
<dbReference type="InterPro" id="IPR008271">
    <property type="entry name" value="Ser/Thr_kinase_AS"/>
</dbReference>
<evidence type="ECO:0000256" key="10">
    <source>
        <dbReference type="ARBA" id="ARBA00023136"/>
    </source>
</evidence>
<keyword evidence="14" id="KW-0732">Signal</keyword>
<keyword evidence="8 12" id="KW-0067">ATP-binding</keyword>
<evidence type="ECO:0000256" key="12">
    <source>
        <dbReference type="PROSITE-ProRule" id="PRU10141"/>
    </source>
</evidence>
<feature type="chain" id="PRO_5046723252" description="Protein kinase domain-containing protein" evidence="14">
    <location>
        <begin position="29"/>
        <end position="975"/>
    </location>
</feature>
<evidence type="ECO:0000256" key="7">
    <source>
        <dbReference type="ARBA" id="ARBA00022777"/>
    </source>
</evidence>
<evidence type="ECO:0000256" key="6">
    <source>
        <dbReference type="ARBA" id="ARBA00022741"/>
    </source>
</evidence>
<dbReference type="InterPro" id="IPR055414">
    <property type="entry name" value="LRR_R13L4/SHOC2-like"/>
</dbReference>
<dbReference type="InterPro" id="IPR017441">
    <property type="entry name" value="Protein_kinase_ATP_BS"/>
</dbReference>
<dbReference type="PANTHER" id="PTHR48056">
    <property type="entry name" value="LRR RECEPTOR-LIKE SERINE/THREONINE-PROTEIN KINASE-RELATED"/>
    <property type="match status" value="1"/>
</dbReference>
<evidence type="ECO:0000256" key="1">
    <source>
        <dbReference type="ARBA" id="ARBA00004167"/>
    </source>
</evidence>
<keyword evidence="2" id="KW-0433">Leucine-rich repeat</keyword>
<dbReference type="PANTHER" id="PTHR48056:SF41">
    <property type="entry name" value="RECEPTOR-LIKE PROTEIN KINASE HAIKU2"/>
    <property type="match status" value="1"/>
</dbReference>
<dbReference type="EMBL" id="CP126650">
    <property type="protein sequence ID" value="WJZ84195.1"/>
    <property type="molecule type" value="Genomic_DNA"/>
</dbReference>
<evidence type="ECO:0000256" key="3">
    <source>
        <dbReference type="ARBA" id="ARBA00022679"/>
    </source>
</evidence>
<evidence type="ECO:0000256" key="8">
    <source>
        <dbReference type="ARBA" id="ARBA00022840"/>
    </source>
</evidence>
<evidence type="ECO:0000256" key="11">
    <source>
        <dbReference type="ARBA" id="ARBA00023180"/>
    </source>
</evidence>
<evidence type="ECO:0000256" key="13">
    <source>
        <dbReference type="SAM" id="Phobius"/>
    </source>
</evidence>